<evidence type="ECO:0000313" key="2">
    <source>
        <dbReference type="EMBL" id="ADP09480.1"/>
    </source>
</evidence>
<gene>
    <name evidence="2" type="ORF">E48-1C_35</name>
</gene>
<dbReference type="EMBL" id="HQ214612">
    <property type="protein sequence ID" value="ADP09480.1"/>
    <property type="molecule type" value="Genomic_DNA"/>
</dbReference>
<feature type="domain" description="Mechanosensitive ion channel MscS C-terminal" evidence="1">
    <location>
        <begin position="2"/>
        <end position="48"/>
    </location>
</feature>
<dbReference type="InterPro" id="IPR049278">
    <property type="entry name" value="MS_channel_C"/>
</dbReference>
<dbReference type="Pfam" id="PF21082">
    <property type="entry name" value="MS_channel_3rd"/>
    <property type="match status" value="1"/>
</dbReference>
<accession>G9BAV5</accession>
<dbReference type="InterPro" id="IPR011066">
    <property type="entry name" value="MscS_channel_C_sf"/>
</dbReference>
<sequence>MHLKEFRDFSLNFEVAYYMKASDYVKYMDTQQETNFATLEAFEKEGIETAFPTQTIFLNKKPS</sequence>
<dbReference type="GO" id="GO:0016020">
    <property type="term" value="C:membrane"/>
    <property type="evidence" value="ECO:0007669"/>
    <property type="project" value="InterPro"/>
</dbReference>
<organism evidence="2">
    <name type="scientific">uncultured marine crenarchaeote E48-1C</name>
    <dbReference type="NCBI Taxonomy" id="907718"/>
    <lineage>
        <taxon>Archaea</taxon>
        <taxon>Candidatus Bathyarchaeota</taxon>
        <taxon>environmental samples</taxon>
    </lineage>
</organism>
<dbReference type="SUPFAM" id="SSF82689">
    <property type="entry name" value="Mechanosensitive channel protein MscS (YggB), C-terminal domain"/>
    <property type="match status" value="1"/>
</dbReference>
<reference evidence="2" key="1">
    <citation type="journal article" date="2012" name="Environ. Microbiol.">
        <title>Genetic structure of three fosmid-fragments encoding 16S rRNA genes of the Miscellaneous Crenarchaeotic Group (MCG): implications for physiology and evolution of marine sedimentary archaea.</title>
        <authorList>
            <person name="Li P.Y."/>
            <person name="Xie B.B."/>
            <person name="Zhang X.Y."/>
            <person name="Qin Q.L."/>
            <person name="Dang H.Y."/>
            <person name="Wang X.M."/>
            <person name="Chen X.L."/>
            <person name="Yu J."/>
            <person name="Zhang Y.Z."/>
        </authorList>
    </citation>
    <scope>NUCLEOTIDE SEQUENCE</scope>
</reference>
<dbReference type="Gene3D" id="3.30.70.100">
    <property type="match status" value="1"/>
</dbReference>
<dbReference type="AlphaFoldDB" id="G9BAV5"/>
<name>G9BAV5_9ARCH</name>
<protein>
    <submittedName>
        <fullName evidence="2">Mechanosensitive ion channel</fullName>
    </submittedName>
</protein>
<proteinExistence type="predicted"/>
<evidence type="ECO:0000259" key="1">
    <source>
        <dbReference type="Pfam" id="PF21082"/>
    </source>
</evidence>